<dbReference type="EMBL" id="SWBP01000002">
    <property type="protein sequence ID" value="TKB98850.1"/>
    <property type="molecule type" value="Genomic_DNA"/>
</dbReference>
<dbReference type="OrthoDB" id="982055at2"/>
<dbReference type="AlphaFoldDB" id="A0A4U1C666"/>
<keyword evidence="2" id="KW-1185">Reference proteome</keyword>
<dbReference type="RefSeq" id="WP_136825664.1">
    <property type="nucleotide sequence ID" value="NZ_SWBP01000002.1"/>
</dbReference>
<evidence type="ECO:0000313" key="2">
    <source>
        <dbReference type="Proteomes" id="UP000308181"/>
    </source>
</evidence>
<sequence length="81" mass="9337">MDIQAEKLFLIEELVRTDDIKLIEKIKALLTNKSNPILGYNVKGELITRSQLVKQIEEAEARMDGGEFTSQEDLEKQSENW</sequence>
<proteinExistence type="predicted"/>
<dbReference type="Proteomes" id="UP000308181">
    <property type="component" value="Unassembled WGS sequence"/>
</dbReference>
<evidence type="ECO:0000313" key="1">
    <source>
        <dbReference type="EMBL" id="TKB98850.1"/>
    </source>
</evidence>
<accession>A0A4U1C666</accession>
<protein>
    <submittedName>
        <fullName evidence="1">Uncharacterized protein</fullName>
    </submittedName>
</protein>
<comment type="caution">
    <text evidence="1">The sequence shown here is derived from an EMBL/GenBank/DDBJ whole genome shotgun (WGS) entry which is preliminary data.</text>
</comment>
<reference evidence="1 2" key="1">
    <citation type="submission" date="2019-04" db="EMBL/GenBank/DDBJ databases">
        <title>Pedobacter sp. AR-3-17 sp. nov., isolated from Arctic soil.</title>
        <authorList>
            <person name="Dahal R.H."/>
            <person name="Kim D.-U."/>
        </authorList>
    </citation>
    <scope>NUCLEOTIDE SEQUENCE [LARGE SCALE GENOMIC DNA]</scope>
    <source>
        <strain evidence="1 2">AR-3-17</strain>
    </source>
</reference>
<name>A0A4U1C666_9SPHI</name>
<gene>
    <name evidence="1" type="ORF">FA046_06975</name>
</gene>
<organism evidence="1 2">
    <name type="scientific">Pedobacter cryophilus</name>
    <dbReference type="NCBI Taxonomy" id="2571271"/>
    <lineage>
        <taxon>Bacteria</taxon>
        <taxon>Pseudomonadati</taxon>
        <taxon>Bacteroidota</taxon>
        <taxon>Sphingobacteriia</taxon>
        <taxon>Sphingobacteriales</taxon>
        <taxon>Sphingobacteriaceae</taxon>
        <taxon>Pedobacter</taxon>
    </lineage>
</organism>